<feature type="coiled-coil region" evidence="4">
    <location>
        <begin position="374"/>
        <end position="401"/>
    </location>
</feature>
<evidence type="ECO:0000259" key="5">
    <source>
        <dbReference type="Pfam" id="PF13166"/>
    </source>
</evidence>
<comment type="subunit">
    <text evidence="2">Heterodimer of SbcC and SbcD.</text>
</comment>
<dbReference type="EMBL" id="CP095043">
    <property type="protein sequence ID" value="UOQ60653.1"/>
    <property type="molecule type" value="Genomic_DNA"/>
</dbReference>
<dbReference type="RefSeq" id="WP_244686460.1">
    <property type="nucleotide sequence ID" value="NZ_CP095043.1"/>
</dbReference>
<evidence type="ECO:0000313" key="6">
    <source>
        <dbReference type="EMBL" id="UOQ60653.1"/>
    </source>
</evidence>
<keyword evidence="4" id="KW-0175">Coiled coil</keyword>
<sequence>MEIASITVQAEYCFGKQPMQLADLKKVNFIFAPNGAGKSTISSMLARQPIDATQRVNWNVASTDLPIRVFNEAYRSRVLTERVNGIFTMGDTSKTINDQIDALKVEIRDRVSERDEWRDEIGPGPDENAQSGLLGEIERYRIDARNAVFNAHKKVEETVLPIVFGGYRNNKDKFFAEARKRFEEIQSSNSEVDWEPIIVRAQSLSSGKRTRARLPEIRTTSLISATDVAEVGSKSSHGQGGRLTELIQHLQNEDWVSKGREYVDEARGKCPFCQTQAPADLERDLAQYFAGGFDAALQGSIKIENTVKVVAARLENEISALEVALSKDEATENKDFDSAISRLREASKLLLSELRERSAHPTQPIAVSDVNDVVSELVQLVDAENEEIEQHNQIVENADVERGKLVKDGWEAFLSGTAVGIELKRFNGVEARKQGRIAELRTNIEVSERADEEAKQRIDVLQKSISNTSEVAEKINKLLKAMGFHRFTLSSAGESNGGYRLVREDGTAAFESLSEGEKSFICFAYFWESLFGSEVASGVPEDVVAVIDDPISSLDSDALFMIAAYIREAANLAIKGTTNLRQLIVLTHNTQFHHEAAYSADRKSKHRHYFRLVKDLNGLTTVRDDGDTSKIRGSYPLLWHSVVEAAQTEDESDLVRVGVFNIVRRILEGYFKTIGNVKDFDRPSNASPLEERMVSQFHVWANSGSHTIADDIDQTIDVGRTKDFLRMFKHYFDIQGHGAHFDMMVVASDGAGLLEADQLFARS</sequence>
<dbReference type="PANTHER" id="PTHR32114:SF2">
    <property type="entry name" value="ABC TRANSPORTER ABCH.3"/>
    <property type="match status" value="1"/>
</dbReference>
<dbReference type="Gene3D" id="3.40.50.300">
    <property type="entry name" value="P-loop containing nucleotide triphosphate hydrolases"/>
    <property type="match status" value="1"/>
</dbReference>
<accession>A0ABY4FWK8</accession>
<evidence type="ECO:0000256" key="4">
    <source>
        <dbReference type="SAM" id="Coils"/>
    </source>
</evidence>
<dbReference type="InterPro" id="IPR027417">
    <property type="entry name" value="P-loop_NTPase"/>
</dbReference>
<dbReference type="Pfam" id="PF13166">
    <property type="entry name" value="AAA_13"/>
    <property type="match status" value="1"/>
</dbReference>
<name>A0ABY4FWK8_9MICO</name>
<keyword evidence="7" id="KW-1185">Reference proteome</keyword>
<organism evidence="6 7">
    <name type="scientific">Leucobacter rhizosphaerae</name>
    <dbReference type="NCBI Taxonomy" id="2932245"/>
    <lineage>
        <taxon>Bacteria</taxon>
        <taxon>Bacillati</taxon>
        <taxon>Actinomycetota</taxon>
        <taxon>Actinomycetes</taxon>
        <taxon>Micrococcales</taxon>
        <taxon>Microbacteriaceae</taxon>
        <taxon>Leucobacter</taxon>
    </lineage>
</organism>
<gene>
    <name evidence="6" type="ORF">MUN76_01315</name>
</gene>
<evidence type="ECO:0000256" key="2">
    <source>
        <dbReference type="ARBA" id="ARBA00011322"/>
    </source>
</evidence>
<evidence type="ECO:0000256" key="1">
    <source>
        <dbReference type="ARBA" id="ARBA00006930"/>
    </source>
</evidence>
<comment type="similarity">
    <text evidence="1">Belongs to the SMC family. SbcC subfamily.</text>
</comment>
<evidence type="ECO:0000256" key="3">
    <source>
        <dbReference type="ARBA" id="ARBA00013368"/>
    </source>
</evidence>
<proteinExistence type="inferred from homology"/>
<dbReference type="Proteomes" id="UP000831775">
    <property type="component" value="Chromosome"/>
</dbReference>
<dbReference type="SUPFAM" id="SSF52540">
    <property type="entry name" value="P-loop containing nucleoside triphosphate hydrolases"/>
    <property type="match status" value="1"/>
</dbReference>
<protein>
    <recommendedName>
        <fullName evidence="3">Nuclease SbcCD subunit C</fullName>
    </recommendedName>
</protein>
<dbReference type="PANTHER" id="PTHR32114">
    <property type="entry name" value="ABC TRANSPORTER ABCH.3"/>
    <property type="match status" value="1"/>
</dbReference>
<dbReference type="InterPro" id="IPR026866">
    <property type="entry name" value="CR006_AAA"/>
</dbReference>
<evidence type="ECO:0000313" key="7">
    <source>
        <dbReference type="Proteomes" id="UP000831775"/>
    </source>
</evidence>
<feature type="domain" description="Protein CR006 P-loop" evidence="5">
    <location>
        <begin position="13"/>
        <end position="732"/>
    </location>
</feature>
<reference evidence="6 7" key="1">
    <citation type="submission" date="2022-04" db="EMBL/GenBank/DDBJ databases">
        <title>Leucobacter sp. isolated from rhizosphere of onion.</title>
        <authorList>
            <person name="Won M."/>
            <person name="Lee C.-M."/>
            <person name="Woen H.-Y."/>
            <person name="Kwon S.-W."/>
        </authorList>
    </citation>
    <scope>NUCLEOTIDE SEQUENCE [LARGE SCALE GENOMIC DNA]</scope>
    <source>
        <strain evidence="6 7">H25R-14</strain>
    </source>
</reference>